<reference evidence="1" key="1">
    <citation type="journal article" date="2014" name="Front. Microbiol.">
        <title>High frequency of phylogenetically diverse reductive dehalogenase-homologous genes in deep subseafloor sedimentary metagenomes.</title>
        <authorList>
            <person name="Kawai M."/>
            <person name="Futagami T."/>
            <person name="Toyoda A."/>
            <person name="Takaki Y."/>
            <person name="Nishi S."/>
            <person name="Hori S."/>
            <person name="Arai W."/>
            <person name="Tsubouchi T."/>
            <person name="Morono Y."/>
            <person name="Uchiyama I."/>
            <person name="Ito T."/>
            <person name="Fujiyama A."/>
            <person name="Inagaki F."/>
            <person name="Takami H."/>
        </authorList>
    </citation>
    <scope>NUCLEOTIDE SEQUENCE</scope>
    <source>
        <strain evidence="1">Expedition CK06-06</strain>
    </source>
</reference>
<organism evidence="1">
    <name type="scientific">marine sediment metagenome</name>
    <dbReference type="NCBI Taxonomy" id="412755"/>
    <lineage>
        <taxon>unclassified sequences</taxon>
        <taxon>metagenomes</taxon>
        <taxon>ecological metagenomes</taxon>
    </lineage>
</organism>
<gene>
    <name evidence="1" type="ORF">S01H4_21098</name>
</gene>
<proteinExistence type="predicted"/>
<evidence type="ECO:0000313" key="1">
    <source>
        <dbReference type="EMBL" id="GAG77670.1"/>
    </source>
</evidence>
<comment type="caution">
    <text evidence="1">The sequence shown here is derived from an EMBL/GenBank/DDBJ whole genome shotgun (WGS) entry which is preliminary data.</text>
</comment>
<sequence length="104" mass="12435">FSQQNAYLYMNSIHKHMEDPLMRIIKQHPFGFYSGDDEGSVCFWTLGKPKIEVENYDPPLKNYKAYLKFKEQSDHKLSNVSKSFKRRKKLQEESKNLFKKETLI</sequence>
<protein>
    <submittedName>
        <fullName evidence="1">Uncharacterized protein</fullName>
    </submittedName>
</protein>
<dbReference type="EMBL" id="BART01009538">
    <property type="protein sequence ID" value="GAG77670.1"/>
    <property type="molecule type" value="Genomic_DNA"/>
</dbReference>
<feature type="non-terminal residue" evidence="1">
    <location>
        <position position="1"/>
    </location>
</feature>
<name>X1A6A4_9ZZZZ</name>
<dbReference type="AlphaFoldDB" id="X1A6A4"/>
<accession>X1A6A4</accession>